<dbReference type="EMBL" id="JAMZEL010000005">
    <property type="protein sequence ID" value="MCP1383553.1"/>
    <property type="molecule type" value="Genomic_DNA"/>
</dbReference>
<comment type="caution">
    <text evidence="1">The sequence shown here is derived from an EMBL/GenBank/DDBJ whole genome shotgun (WGS) entry which is preliminary data.</text>
</comment>
<proteinExistence type="predicted"/>
<name>A0ABT1FSE6_9BACT</name>
<dbReference type="Proteomes" id="UP001204772">
    <property type="component" value="Unassembled WGS sequence"/>
</dbReference>
<dbReference type="RefSeq" id="WP_253528565.1">
    <property type="nucleotide sequence ID" value="NZ_JAMZEL010000005.1"/>
</dbReference>
<reference evidence="1 2" key="1">
    <citation type="submission" date="2022-06" db="EMBL/GenBank/DDBJ databases">
        <title>Runella sp. S5 genome sequencing.</title>
        <authorList>
            <person name="Park S."/>
        </authorList>
    </citation>
    <scope>NUCLEOTIDE SEQUENCE [LARGE SCALE GENOMIC DNA]</scope>
    <source>
        <strain evidence="1 2">S5</strain>
    </source>
</reference>
<gene>
    <name evidence="1" type="ORF">NCI00_14000</name>
</gene>
<evidence type="ECO:0000313" key="2">
    <source>
        <dbReference type="Proteomes" id="UP001204772"/>
    </source>
</evidence>
<evidence type="ECO:0000313" key="1">
    <source>
        <dbReference type="EMBL" id="MCP1383553.1"/>
    </source>
</evidence>
<protein>
    <submittedName>
        <fullName evidence="1">Uncharacterized protein</fullName>
    </submittedName>
</protein>
<sequence length="76" mass="8752">MGNNRKMINRKIQNVKVLARRFKSVSLAAMEQQKNDKQKNSKCKSIGSQIQIGWGIRGSNDLFLKLEKKIFLAVQF</sequence>
<organism evidence="1 2">
    <name type="scientific">Runella salmonicolor</name>
    <dbReference type="NCBI Taxonomy" id="2950278"/>
    <lineage>
        <taxon>Bacteria</taxon>
        <taxon>Pseudomonadati</taxon>
        <taxon>Bacteroidota</taxon>
        <taxon>Cytophagia</taxon>
        <taxon>Cytophagales</taxon>
        <taxon>Spirosomataceae</taxon>
        <taxon>Runella</taxon>
    </lineage>
</organism>
<accession>A0ABT1FSE6</accession>
<keyword evidence="2" id="KW-1185">Reference proteome</keyword>